<accession>L9X577</accession>
<dbReference type="PANTHER" id="PTHR38137">
    <property type="entry name" value="PRC-BARREL DOMAIN PROTEIN"/>
    <property type="match status" value="1"/>
</dbReference>
<protein>
    <recommendedName>
        <fullName evidence="1">PRC-barrel domain-containing protein</fullName>
    </recommendedName>
</protein>
<evidence type="ECO:0000313" key="3">
    <source>
        <dbReference type="Proteomes" id="UP000011531"/>
    </source>
</evidence>
<dbReference type="AlphaFoldDB" id="L9X577"/>
<dbReference type="Gene3D" id="2.30.30.240">
    <property type="entry name" value="PRC-barrel domain"/>
    <property type="match status" value="1"/>
</dbReference>
<dbReference type="InterPro" id="IPR027275">
    <property type="entry name" value="PRC-brl_dom"/>
</dbReference>
<evidence type="ECO:0000313" key="2">
    <source>
        <dbReference type="EMBL" id="ELY55743.1"/>
    </source>
</evidence>
<reference evidence="2 3" key="1">
    <citation type="journal article" date="2014" name="PLoS Genet.">
        <title>Phylogenetically driven sequencing of extremely halophilic archaea reveals strategies for static and dynamic osmo-response.</title>
        <authorList>
            <person name="Becker E.A."/>
            <person name="Seitzer P.M."/>
            <person name="Tritt A."/>
            <person name="Larsen D."/>
            <person name="Krusor M."/>
            <person name="Yao A.I."/>
            <person name="Wu D."/>
            <person name="Madern D."/>
            <person name="Eisen J.A."/>
            <person name="Darling A.E."/>
            <person name="Facciotti M.T."/>
        </authorList>
    </citation>
    <scope>NUCLEOTIDE SEQUENCE [LARGE SCALE GENOMIC DNA]</scope>
    <source>
        <strain evidence="2 3">DSM 18795</strain>
    </source>
</reference>
<dbReference type="Proteomes" id="UP000011531">
    <property type="component" value="Unassembled WGS sequence"/>
</dbReference>
<keyword evidence="3" id="KW-1185">Reference proteome</keyword>
<gene>
    <name evidence="2" type="ORF">C492_15751</name>
</gene>
<dbReference type="OrthoDB" id="85079at2157"/>
<dbReference type="SUPFAM" id="SSF50346">
    <property type="entry name" value="PRC-barrel domain"/>
    <property type="match status" value="1"/>
</dbReference>
<dbReference type="RefSeq" id="WP_008425151.1">
    <property type="nucleotide sequence ID" value="NZ_AOIA01000128.1"/>
</dbReference>
<sequence length="84" mass="9181">MTTCLARQLQGKPIVGIDGTDYGTLDNITMGVESGRISELVIRPQDRPPARIETDSDGRFRLPLDRIENIDDRIVIGPGDSASD</sequence>
<dbReference type="Pfam" id="PF05239">
    <property type="entry name" value="PRC"/>
    <property type="match status" value="1"/>
</dbReference>
<dbReference type="InterPro" id="IPR011033">
    <property type="entry name" value="PRC_barrel-like_sf"/>
</dbReference>
<evidence type="ECO:0000259" key="1">
    <source>
        <dbReference type="Pfam" id="PF05239"/>
    </source>
</evidence>
<dbReference type="EMBL" id="AOIA01000128">
    <property type="protein sequence ID" value="ELY55743.1"/>
    <property type="molecule type" value="Genomic_DNA"/>
</dbReference>
<proteinExistence type="predicted"/>
<organism evidence="2 3">
    <name type="scientific">Natronococcus jeotgali DSM 18795</name>
    <dbReference type="NCBI Taxonomy" id="1227498"/>
    <lineage>
        <taxon>Archaea</taxon>
        <taxon>Methanobacteriati</taxon>
        <taxon>Methanobacteriota</taxon>
        <taxon>Stenosarchaea group</taxon>
        <taxon>Halobacteria</taxon>
        <taxon>Halobacteriales</taxon>
        <taxon>Natrialbaceae</taxon>
        <taxon>Natronococcus</taxon>
    </lineage>
</organism>
<feature type="domain" description="PRC-barrel" evidence="1">
    <location>
        <begin position="5"/>
        <end position="76"/>
    </location>
</feature>
<name>L9X577_9EURY</name>
<comment type="caution">
    <text evidence="2">The sequence shown here is derived from an EMBL/GenBank/DDBJ whole genome shotgun (WGS) entry which is preliminary data.</text>
</comment>
<dbReference type="PANTHER" id="PTHR38137:SF2">
    <property type="entry name" value="PRC-BARREL DOMAIN-CONTAINING PROTEIN"/>
    <property type="match status" value="1"/>
</dbReference>